<sequence length="180" mass="18920">MTRHRIVEMTVQIIAESGVDAVTFESVAERAGLTRGGIVYHYATRALLVEAARDHLARTVHDELVAALGVPGGDTDPHRAVRALLASIASPSSRPSLQMLISQFGPGAALGALREPLGLPAGRSAEELDDQDIRTSLALLAADGLLQYQATSTEPLDEETFGRLVAGIERSLGDDGSPAS</sequence>
<reference evidence="4" key="2">
    <citation type="submission" date="2023-02" db="EMBL/GenBank/DDBJ databases">
        <authorList>
            <person name="Sun Q."/>
            <person name="Mori K."/>
        </authorList>
    </citation>
    <scope>NUCLEOTIDE SEQUENCE</scope>
    <source>
        <strain evidence="4">NBRC 112290</strain>
    </source>
</reference>
<gene>
    <name evidence="4" type="ORF">GCM10025875_30900</name>
</gene>
<evidence type="ECO:0000259" key="3">
    <source>
        <dbReference type="PROSITE" id="PS50977"/>
    </source>
</evidence>
<dbReference type="RefSeq" id="WP_284251779.1">
    <property type="nucleotide sequence ID" value="NZ_BSUM01000001.1"/>
</dbReference>
<evidence type="ECO:0000256" key="1">
    <source>
        <dbReference type="ARBA" id="ARBA00023125"/>
    </source>
</evidence>
<evidence type="ECO:0000313" key="5">
    <source>
        <dbReference type="Proteomes" id="UP001157161"/>
    </source>
</evidence>
<dbReference type="Gene3D" id="1.10.357.10">
    <property type="entry name" value="Tetracycline Repressor, domain 2"/>
    <property type="match status" value="1"/>
</dbReference>
<dbReference type="EMBL" id="BSUM01000001">
    <property type="protein sequence ID" value="GMA33098.1"/>
    <property type="molecule type" value="Genomic_DNA"/>
</dbReference>
<dbReference type="Pfam" id="PF00440">
    <property type="entry name" value="TetR_N"/>
    <property type="match status" value="1"/>
</dbReference>
<name>A0AA38CRT8_9MICO</name>
<keyword evidence="5" id="KW-1185">Reference proteome</keyword>
<organism evidence="4 5">
    <name type="scientific">Litorihabitans aurantiacus</name>
    <dbReference type="NCBI Taxonomy" id="1930061"/>
    <lineage>
        <taxon>Bacteria</taxon>
        <taxon>Bacillati</taxon>
        <taxon>Actinomycetota</taxon>
        <taxon>Actinomycetes</taxon>
        <taxon>Micrococcales</taxon>
        <taxon>Beutenbergiaceae</taxon>
        <taxon>Litorihabitans</taxon>
    </lineage>
</organism>
<dbReference type="AlphaFoldDB" id="A0AA38CRT8"/>
<protein>
    <recommendedName>
        <fullName evidence="3">HTH tetR-type domain-containing protein</fullName>
    </recommendedName>
</protein>
<keyword evidence="1 2" id="KW-0238">DNA-binding</keyword>
<dbReference type="SUPFAM" id="SSF46689">
    <property type="entry name" value="Homeodomain-like"/>
    <property type="match status" value="1"/>
</dbReference>
<dbReference type="PRINTS" id="PR00455">
    <property type="entry name" value="HTHTETR"/>
</dbReference>
<dbReference type="PROSITE" id="PS50977">
    <property type="entry name" value="HTH_TETR_2"/>
    <property type="match status" value="1"/>
</dbReference>
<proteinExistence type="predicted"/>
<dbReference type="InterPro" id="IPR001647">
    <property type="entry name" value="HTH_TetR"/>
</dbReference>
<dbReference type="InterPro" id="IPR009057">
    <property type="entry name" value="Homeodomain-like_sf"/>
</dbReference>
<evidence type="ECO:0000256" key="2">
    <source>
        <dbReference type="PROSITE-ProRule" id="PRU00335"/>
    </source>
</evidence>
<comment type="caution">
    <text evidence="4">The sequence shown here is derived from an EMBL/GenBank/DDBJ whole genome shotgun (WGS) entry which is preliminary data.</text>
</comment>
<evidence type="ECO:0000313" key="4">
    <source>
        <dbReference type="EMBL" id="GMA33098.1"/>
    </source>
</evidence>
<dbReference type="Proteomes" id="UP001157161">
    <property type="component" value="Unassembled WGS sequence"/>
</dbReference>
<feature type="domain" description="HTH tetR-type" evidence="3">
    <location>
        <begin position="1"/>
        <end position="60"/>
    </location>
</feature>
<dbReference type="GO" id="GO:0003677">
    <property type="term" value="F:DNA binding"/>
    <property type="evidence" value="ECO:0007669"/>
    <property type="project" value="UniProtKB-UniRule"/>
</dbReference>
<reference evidence="4" key="1">
    <citation type="journal article" date="2014" name="Int. J. Syst. Evol. Microbiol.">
        <title>Complete genome sequence of Corynebacterium casei LMG S-19264T (=DSM 44701T), isolated from a smear-ripened cheese.</title>
        <authorList>
            <consortium name="US DOE Joint Genome Institute (JGI-PGF)"/>
            <person name="Walter F."/>
            <person name="Albersmeier A."/>
            <person name="Kalinowski J."/>
            <person name="Ruckert C."/>
        </authorList>
    </citation>
    <scope>NUCLEOTIDE SEQUENCE</scope>
    <source>
        <strain evidence="4">NBRC 112290</strain>
    </source>
</reference>
<feature type="DNA-binding region" description="H-T-H motif" evidence="2">
    <location>
        <begin position="23"/>
        <end position="42"/>
    </location>
</feature>
<accession>A0AA38CRT8</accession>